<dbReference type="InterPro" id="IPR031107">
    <property type="entry name" value="Small_HSP"/>
</dbReference>
<evidence type="ECO:0000313" key="6">
    <source>
        <dbReference type="EMBL" id="GMH23845.1"/>
    </source>
</evidence>
<keyword evidence="1" id="KW-0346">Stress response</keyword>
<protein>
    <recommendedName>
        <fullName evidence="5">SHSP domain-containing protein</fullName>
    </recommendedName>
</protein>
<keyword evidence="4" id="KW-0732">Signal</keyword>
<evidence type="ECO:0000256" key="2">
    <source>
        <dbReference type="PROSITE-ProRule" id="PRU00285"/>
    </source>
</evidence>
<organism evidence="6 7">
    <name type="scientific">Nepenthes gracilis</name>
    <name type="common">Slender pitcher plant</name>
    <dbReference type="NCBI Taxonomy" id="150966"/>
    <lineage>
        <taxon>Eukaryota</taxon>
        <taxon>Viridiplantae</taxon>
        <taxon>Streptophyta</taxon>
        <taxon>Embryophyta</taxon>
        <taxon>Tracheophyta</taxon>
        <taxon>Spermatophyta</taxon>
        <taxon>Magnoliopsida</taxon>
        <taxon>eudicotyledons</taxon>
        <taxon>Gunneridae</taxon>
        <taxon>Pentapetalae</taxon>
        <taxon>Caryophyllales</taxon>
        <taxon>Nepenthaceae</taxon>
        <taxon>Nepenthes</taxon>
    </lineage>
</organism>
<keyword evidence="7" id="KW-1185">Reference proteome</keyword>
<dbReference type="Gene3D" id="2.60.40.790">
    <property type="match status" value="1"/>
</dbReference>
<evidence type="ECO:0000313" key="7">
    <source>
        <dbReference type="Proteomes" id="UP001279734"/>
    </source>
</evidence>
<evidence type="ECO:0000256" key="4">
    <source>
        <dbReference type="SAM" id="SignalP"/>
    </source>
</evidence>
<name>A0AAD3T6I1_NEPGR</name>
<dbReference type="EMBL" id="BSYO01000027">
    <property type="protein sequence ID" value="GMH23845.1"/>
    <property type="molecule type" value="Genomic_DNA"/>
</dbReference>
<dbReference type="CDD" id="cd06472">
    <property type="entry name" value="ACD_ScHsp26_like"/>
    <property type="match status" value="1"/>
</dbReference>
<dbReference type="PROSITE" id="PS01031">
    <property type="entry name" value="SHSP"/>
    <property type="match status" value="1"/>
</dbReference>
<dbReference type="Pfam" id="PF00011">
    <property type="entry name" value="HSP20"/>
    <property type="match status" value="1"/>
</dbReference>
<gene>
    <name evidence="6" type="ORF">Nepgr_025688</name>
</gene>
<feature type="chain" id="PRO_5042291351" description="SHSP domain-containing protein" evidence="4">
    <location>
        <begin position="20"/>
        <end position="180"/>
    </location>
</feature>
<evidence type="ECO:0000259" key="5">
    <source>
        <dbReference type="PROSITE" id="PS01031"/>
    </source>
</evidence>
<dbReference type="InterPro" id="IPR002068">
    <property type="entry name" value="A-crystallin/Hsp20_dom"/>
</dbReference>
<evidence type="ECO:0000256" key="1">
    <source>
        <dbReference type="ARBA" id="ARBA00023016"/>
    </source>
</evidence>
<dbReference type="InterPro" id="IPR008978">
    <property type="entry name" value="HSP20-like_chaperone"/>
</dbReference>
<comment type="caution">
    <text evidence="6">The sequence shown here is derived from an EMBL/GenBank/DDBJ whole genome shotgun (WGS) entry which is preliminary data.</text>
</comment>
<comment type="similarity">
    <text evidence="2 3">Belongs to the small heat shock protein (HSP20) family.</text>
</comment>
<dbReference type="PANTHER" id="PTHR11527">
    <property type="entry name" value="HEAT-SHOCK PROTEIN 20 FAMILY MEMBER"/>
    <property type="match status" value="1"/>
</dbReference>
<feature type="domain" description="SHSP" evidence="5">
    <location>
        <begin position="48"/>
        <end position="164"/>
    </location>
</feature>
<reference evidence="6" key="1">
    <citation type="submission" date="2023-05" db="EMBL/GenBank/DDBJ databases">
        <title>Nepenthes gracilis genome sequencing.</title>
        <authorList>
            <person name="Fukushima K."/>
        </authorList>
    </citation>
    <scope>NUCLEOTIDE SEQUENCE</scope>
    <source>
        <strain evidence="6">SING2019-196</strain>
    </source>
</reference>
<sequence length="180" mass="20236">MSVILVAFFVGIMALPAKGLMPLARPLCDFDDPFRVLEQSPFPWPDTHLEALAMARADWKETEAAHIISLDVPGMRREDVKIEVEENRVLRVSGERRADEEAEGVKWHRAERTSGKFWRQFRLPGNADSDHIKANLDNGVLRITVPKIAKERRRQAKVITIAEEEASGGGEDIKAVRADA</sequence>
<evidence type="ECO:0000256" key="3">
    <source>
        <dbReference type="RuleBase" id="RU003616"/>
    </source>
</evidence>
<dbReference type="AlphaFoldDB" id="A0AAD3T6I1"/>
<accession>A0AAD3T6I1</accession>
<feature type="signal peptide" evidence="4">
    <location>
        <begin position="1"/>
        <end position="19"/>
    </location>
</feature>
<dbReference type="SUPFAM" id="SSF49764">
    <property type="entry name" value="HSP20-like chaperones"/>
    <property type="match status" value="1"/>
</dbReference>
<proteinExistence type="inferred from homology"/>
<dbReference type="Proteomes" id="UP001279734">
    <property type="component" value="Unassembled WGS sequence"/>
</dbReference>